<dbReference type="InterPro" id="IPR005835">
    <property type="entry name" value="NTP_transferase_dom"/>
</dbReference>
<organism evidence="4 5">
    <name type="scientific">Flagellimonas maritima</name>
    <dbReference type="NCBI Taxonomy" id="1383885"/>
    <lineage>
        <taxon>Bacteria</taxon>
        <taxon>Pseudomonadati</taxon>
        <taxon>Bacteroidota</taxon>
        <taxon>Flavobacteriia</taxon>
        <taxon>Flavobacteriales</taxon>
        <taxon>Flavobacteriaceae</taxon>
        <taxon>Flagellimonas</taxon>
    </lineage>
</organism>
<dbReference type="InterPro" id="IPR050065">
    <property type="entry name" value="GlmU-like"/>
</dbReference>
<keyword evidence="1 4" id="KW-0808">Transferase</keyword>
<feature type="domain" description="Nucleotidyl transferase" evidence="3">
    <location>
        <begin position="34"/>
        <end position="281"/>
    </location>
</feature>
<accession>A0A2Z4LPN8</accession>
<dbReference type="PANTHER" id="PTHR43584">
    <property type="entry name" value="NUCLEOTIDYL TRANSFERASE"/>
    <property type="match status" value="1"/>
</dbReference>
<evidence type="ECO:0000256" key="1">
    <source>
        <dbReference type="ARBA" id="ARBA00022679"/>
    </source>
</evidence>
<keyword evidence="5" id="KW-1185">Reference proteome</keyword>
<name>A0A2Z4LPN8_9FLAO</name>
<sequence length="290" mass="33110">MHNNLIILAGGASSRMKKDNAANNLSQTDIKQANSRSKGLIGVGEQGLPFLHYLLYNAKMAGYRNIYILIGEKDTHFQEIYGKKVKNNIFNGLSISFARQYVPEGRTKPFGTADAVYQTLEQFPELQTKAFTVCNSDNLYSVEALRKLNETSAKHALMAYDCESLLYNPERISRFALMIIDENQFLVDIVEKPPVDEVHKYEDFDGKLRVSMNIFKFDGKTFFTYLRDCPVHPDRNEKELPTALMNMLNDEPKSIKAIPIAEHVPDLTSKLDIGRVRNFLEKEYPTALNW</sequence>
<evidence type="ECO:0000259" key="3">
    <source>
        <dbReference type="Pfam" id="PF00483"/>
    </source>
</evidence>
<dbReference type="OrthoDB" id="9779926at2"/>
<evidence type="ECO:0000256" key="2">
    <source>
        <dbReference type="ARBA" id="ARBA00022695"/>
    </source>
</evidence>
<dbReference type="SUPFAM" id="SSF53448">
    <property type="entry name" value="Nucleotide-diphospho-sugar transferases"/>
    <property type="match status" value="1"/>
</dbReference>
<dbReference type="EC" id="2.7.7.27" evidence="4"/>
<evidence type="ECO:0000313" key="5">
    <source>
        <dbReference type="Proteomes" id="UP000248536"/>
    </source>
</evidence>
<reference evidence="4 5" key="1">
    <citation type="submission" date="2018-06" db="EMBL/GenBank/DDBJ databases">
        <title>Spongiibacterium sp. HME9304 Genome sequencing and assembly.</title>
        <authorList>
            <person name="Kang H."/>
            <person name="Kim H."/>
            <person name="Joh K."/>
        </authorList>
    </citation>
    <scope>NUCLEOTIDE SEQUENCE [LARGE SCALE GENOMIC DNA]</scope>
    <source>
        <strain evidence="4 5">HME9304</strain>
    </source>
</reference>
<dbReference type="AlphaFoldDB" id="A0A2Z4LPN8"/>
<gene>
    <name evidence="4" type="primary">glgC</name>
    <name evidence="4" type="ORF">HME9304_00711</name>
</gene>
<dbReference type="Pfam" id="PF00483">
    <property type="entry name" value="NTP_transferase"/>
    <property type="match status" value="1"/>
</dbReference>
<dbReference type="RefSeq" id="WP_112377268.1">
    <property type="nucleotide sequence ID" value="NZ_CP030104.1"/>
</dbReference>
<dbReference type="GO" id="GO:0008878">
    <property type="term" value="F:glucose-1-phosphate adenylyltransferase activity"/>
    <property type="evidence" value="ECO:0007669"/>
    <property type="project" value="UniProtKB-EC"/>
</dbReference>
<dbReference type="InterPro" id="IPR029044">
    <property type="entry name" value="Nucleotide-diphossugar_trans"/>
</dbReference>
<dbReference type="KEGG" id="spon:HME9304_00711"/>
<dbReference type="Gene3D" id="3.90.550.10">
    <property type="entry name" value="Spore Coat Polysaccharide Biosynthesis Protein SpsA, Chain A"/>
    <property type="match status" value="1"/>
</dbReference>
<proteinExistence type="predicted"/>
<evidence type="ECO:0000313" key="4">
    <source>
        <dbReference type="EMBL" id="AWX43720.1"/>
    </source>
</evidence>
<protein>
    <submittedName>
        <fullName evidence="4">Glucose-1-phosphate adenylyltransferase</fullName>
        <ecNumber evidence="4">2.7.7.27</ecNumber>
    </submittedName>
</protein>
<dbReference type="PANTHER" id="PTHR43584:SF8">
    <property type="entry name" value="N-ACETYLMURAMATE ALPHA-1-PHOSPHATE URIDYLYLTRANSFERASE"/>
    <property type="match status" value="1"/>
</dbReference>
<dbReference type="EMBL" id="CP030104">
    <property type="protein sequence ID" value="AWX43720.1"/>
    <property type="molecule type" value="Genomic_DNA"/>
</dbReference>
<dbReference type="Proteomes" id="UP000248536">
    <property type="component" value="Chromosome"/>
</dbReference>
<keyword evidence="2 4" id="KW-0548">Nucleotidyltransferase</keyword>